<comment type="caution">
    <text evidence="6">The sequence shown here is derived from an EMBL/GenBank/DDBJ whole genome shotgun (WGS) entry which is preliminary data.</text>
</comment>
<dbReference type="Proteomes" id="UP000803844">
    <property type="component" value="Unassembled WGS sequence"/>
</dbReference>
<sequence length="425" mass="46935">MGIFKSLGGSSSSNHTCPTLSLYESKTDPITGSWTFHKLNLVISGAAVAFSCLSIFILMANHAMHLSKPNEQLKIMRICLLIPVYGILCFLSVVAPEAYVYLHPWTDLAQAVALGNFFLLLCELVSPNGNERDTFFAALKVPAKKKRRNGGASSAQDGLTWYRRKWIAIFQFTPVSILIGIFTCITQAAKVYCLTSNKPYFAHLWLNIIHFLSLFVAVMSVLQFYKALRSELSSHKPLAKLLAFKLLVFLNFVLQIIFMILNGISPSPLAPTSQLSYSDMTVGIPMLINCLLMVPFSIFFHWAYDVTSYHLSHTPATAFAATVDNDLEEMRPVVGNANPPQNRPIRYQGGPLGIKAWVWVWNPMELIHAIVFSFTMFSESRKAGGSGRGAYVYEQSPGLGDQRTSYEGYGRGAYGGGAGGIGYHG</sequence>
<feature type="transmembrane region" description="Helical" evidence="5">
    <location>
        <begin position="80"/>
        <end position="102"/>
    </location>
</feature>
<keyword evidence="7" id="KW-1185">Reference proteome</keyword>
<keyword evidence="2 5" id="KW-0812">Transmembrane</keyword>
<evidence type="ECO:0000256" key="1">
    <source>
        <dbReference type="ARBA" id="ARBA00004141"/>
    </source>
</evidence>
<comment type="subcellular location">
    <subcellularLocation>
        <location evidence="1">Membrane</location>
        <topology evidence="1">Multi-pass membrane protein</topology>
    </subcellularLocation>
</comment>
<reference evidence="6" key="1">
    <citation type="journal article" date="2020" name="Phytopathology">
        <title>Genome sequence of the chestnut blight fungus Cryphonectria parasitica EP155: A fundamental resource for an archetypical invasive plant pathogen.</title>
        <authorList>
            <person name="Crouch J.A."/>
            <person name="Dawe A."/>
            <person name="Aerts A."/>
            <person name="Barry K."/>
            <person name="Churchill A.C.L."/>
            <person name="Grimwood J."/>
            <person name="Hillman B."/>
            <person name="Milgroom M.G."/>
            <person name="Pangilinan J."/>
            <person name="Smith M."/>
            <person name="Salamov A."/>
            <person name="Schmutz J."/>
            <person name="Yadav J."/>
            <person name="Grigoriev I.V."/>
            <person name="Nuss D."/>
        </authorList>
    </citation>
    <scope>NUCLEOTIDE SEQUENCE</scope>
    <source>
        <strain evidence="6">EP155</strain>
    </source>
</reference>
<dbReference type="OrthoDB" id="5348404at2759"/>
<feature type="transmembrane region" description="Helical" evidence="5">
    <location>
        <begin position="108"/>
        <end position="126"/>
    </location>
</feature>
<dbReference type="Pfam" id="PF03619">
    <property type="entry name" value="Solute_trans_a"/>
    <property type="match status" value="1"/>
</dbReference>
<keyword evidence="4 5" id="KW-0472">Membrane</keyword>
<evidence type="ECO:0000256" key="3">
    <source>
        <dbReference type="ARBA" id="ARBA00022989"/>
    </source>
</evidence>
<keyword evidence="3 5" id="KW-1133">Transmembrane helix</keyword>
<dbReference type="RefSeq" id="XP_040781426.1">
    <property type="nucleotide sequence ID" value="XM_040916440.1"/>
</dbReference>
<dbReference type="GO" id="GO:0016020">
    <property type="term" value="C:membrane"/>
    <property type="evidence" value="ECO:0007669"/>
    <property type="project" value="UniProtKB-SubCell"/>
</dbReference>
<protein>
    <recommendedName>
        <fullName evidence="8">DUF300-domain-containing protein</fullName>
    </recommendedName>
</protein>
<evidence type="ECO:0008006" key="8">
    <source>
        <dbReference type="Google" id="ProtNLM"/>
    </source>
</evidence>
<dbReference type="SMART" id="SM01417">
    <property type="entry name" value="Solute_trans_a"/>
    <property type="match status" value="1"/>
</dbReference>
<feature type="transmembrane region" description="Helical" evidence="5">
    <location>
        <begin position="41"/>
        <end position="60"/>
    </location>
</feature>
<evidence type="ECO:0000256" key="2">
    <source>
        <dbReference type="ARBA" id="ARBA00022692"/>
    </source>
</evidence>
<feature type="transmembrane region" description="Helical" evidence="5">
    <location>
        <begin position="242"/>
        <end position="264"/>
    </location>
</feature>
<proteinExistence type="predicted"/>
<dbReference type="EMBL" id="MU032344">
    <property type="protein sequence ID" value="KAF3770465.1"/>
    <property type="molecule type" value="Genomic_DNA"/>
</dbReference>
<feature type="transmembrane region" description="Helical" evidence="5">
    <location>
        <begin position="284"/>
        <end position="304"/>
    </location>
</feature>
<gene>
    <name evidence="6" type="ORF">M406DRAFT_247007</name>
</gene>
<evidence type="ECO:0000313" key="6">
    <source>
        <dbReference type="EMBL" id="KAF3770465.1"/>
    </source>
</evidence>
<name>A0A9P5CV18_CRYP1</name>
<dbReference type="PANTHER" id="PTHR23423">
    <property type="entry name" value="ORGANIC SOLUTE TRANSPORTER-RELATED"/>
    <property type="match status" value="1"/>
</dbReference>
<evidence type="ECO:0000256" key="4">
    <source>
        <dbReference type="ARBA" id="ARBA00023136"/>
    </source>
</evidence>
<evidence type="ECO:0000256" key="5">
    <source>
        <dbReference type="SAM" id="Phobius"/>
    </source>
</evidence>
<accession>A0A9P5CV18</accession>
<evidence type="ECO:0000313" key="7">
    <source>
        <dbReference type="Proteomes" id="UP000803844"/>
    </source>
</evidence>
<dbReference type="AlphaFoldDB" id="A0A9P5CV18"/>
<feature type="transmembrane region" description="Helical" evidence="5">
    <location>
        <begin position="200"/>
        <end position="222"/>
    </location>
</feature>
<dbReference type="InterPro" id="IPR005178">
    <property type="entry name" value="Ostalpha/TMEM184C"/>
</dbReference>
<feature type="transmembrane region" description="Helical" evidence="5">
    <location>
        <begin position="166"/>
        <end position="188"/>
    </location>
</feature>
<dbReference type="GeneID" id="63833569"/>
<organism evidence="6 7">
    <name type="scientific">Cryphonectria parasitica (strain ATCC 38755 / EP155)</name>
    <dbReference type="NCBI Taxonomy" id="660469"/>
    <lineage>
        <taxon>Eukaryota</taxon>
        <taxon>Fungi</taxon>
        <taxon>Dikarya</taxon>
        <taxon>Ascomycota</taxon>
        <taxon>Pezizomycotina</taxon>
        <taxon>Sordariomycetes</taxon>
        <taxon>Sordariomycetidae</taxon>
        <taxon>Diaporthales</taxon>
        <taxon>Cryphonectriaceae</taxon>
        <taxon>Cryphonectria-Endothia species complex</taxon>
        <taxon>Cryphonectria</taxon>
    </lineage>
</organism>